<dbReference type="RefSeq" id="WP_379567458.1">
    <property type="nucleotide sequence ID" value="NZ_JBHSQK010000045.1"/>
</dbReference>
<dbReference type="Proteomes" id="UP001596119">
    <property type="component" value="Unassembled WGS sequence"/>
</dbReference>
<proteinExistence type="predicted"/>
<evidence type="ECO:0000313" key="5">
    <source>
        <dbReference type="Proteomes" id="UP001596119"/>
    </source>
</evidence>
<dbReference type="EMBL" id="JBHSQK010000045">
    <property type="protein sequence ID" value="MFC5950322.1"/>
    <property type="molecule type" value="Genomic_DNA"/>
</dbReference>
<reference evidence="5" key="1">
    <citation type="journal article" date="2019" name="Int. J. Syst. Evol. Microbiol.">
        <title>The Global Catalogue of Microorganisms (GCM) 10K type strain sequencing project: providing services to taxonomists for standard genome sequencing and annotation.</title>
        <authorList>
            <consortium name="The Broad Institute Genomics Platform"/>
            <consortium name="The Broad Institute Genome Sequencing Center for Infectious Disease"/>
            <person name="Wu L."/>
            <person name="Ma J."/>
        </authorList>
    </citation>
    <scope>NUCLEOTIDE SEQUENCE [LARGE SCALE GENOMIC DNA]</scope>
    <source>
        <strain evidence="5">CGMCC 4.7397</strain>
    </source>
</reference>
<evidence type="ECO:0000256" key="1">
    <source>
        <dbReference type="SAM" id="MobiDB-lite"/>
    </source>
</evidence>
<organism evidence="4 5">
    <name type="scientific">Pseudonocardia lutea</name>
    <dbReference type="NCBI Taxonomy" id="2172015"/>
    <lineage>
        <taxon>Bacteria</taxon>
        <taxon>Bacillati</taxon>
        <taxon>Actinomycetota</taxon>
        <taxon>Actinomycetes</taxon>
        <taxon>Pseudonocardiales</taxon>
        <taxon>Pseudonocardiaceae</taxon>
        <taxon>Pseudonocardia</taxon>
    </lineage>
</organism>
<dbReference type="InterPro" id="IPR025424">
    <property type="entry name" value="YrhK_domain"/>
</dbReference>
<comment type="caution">
    <text evidence="4">The sequence shown here is derived from an EMBL/GenBank/DDBJ whole genome shotgun (WGS) entry which is preliminary data.</text>
</comment>
<accession>A0ABW1I9F2</accession>
<keyword evidence="2" id="KW-0472">Membrane</keyword>
<feature type="transmembrane region" description="Helical" evidence="2">
    <location>
        <begin position="57"/>
        <end position="75"/>
    </location>
</feature>
<keyword evidence="2" id="KW-0812">Transmembrane</keyword>
<sequence length="114" mass="12563">MRGKLFDPRRAGASPRHAQIYGRYQVVYTVVEFAAAVAFVIGSVFFFSDSLALPADWLFLVGSILFAVRPTVSVLREAHLARLPLPGDDPHGSSRRGTDRHTTAQQVATAERPR</sequence>
<gene>
    <name evidence="4" type="ORF">ACFQH9_18815</name>
</gene>
<name>A0ABW1I9F2_9PSEU</name>
<feature type="transmembrane region" description="Helical" evidence="2">
    <location>
        <begin position="26"/>
        <end position="45"/>
    </location>
</feature>
<evidence type="ECO:0000256" key="2">
    <source>
        <dbReference type="SAM" id="Phobius"/>
    </source>
</evidence>
<protein>
    <submittedName>
        <fullName evidence="4">YrhK family protein</fullName>
    </submittedName>
</protein>
<dbReference type="Pfam" id="PF14145">
    <property type="entry name" value="YrhK"/>
    <property type="match status" value="1"/>
</dbReference>
<feature type="domain" description="YrhK" evidence="3">
    <location>
        <begin position="23"/>
        <end position="77"/>
    </location>
</feature>
<keyword evidence="2" id="KW-1133">Transmembrane helix</keyword>
<feature type="region of interest" description="Disordered" evidence="1">
    <location>
        <begin position="83"/>
        <end position="114"/>
    </location>
</feature>
<evidence type="ECO:0000259" key="3">
    <source>
        <dbReference type="Pfam" id="PF14145"/>
    </source>
</evidence>
<evidence type="ECO:0000313" key="4">
    <source>
        <dbReference type="EMBL" id="MFC5950322.1"/>
    </source>
</evidence>
<keyword evidence="5" id="KW-1185">Reference proteome</keyword>
<feature type="compositionally biased region" description="Basic and acidic residues" evidence="1">
    <location>
        <begin position="88"/>
        <end position="102"/>
    </location>
</feature>